<dbReference type="SUPFAM" id="SSF103473">
    <property type="entry name" value="MFS general substrate transporter"/>
    <property type="match status" value="1"/>
</dbReference>
<feature type="transmembrane region" description="Helical" evidence="6">
    <location>
        <begin position="38"/>
        <end position="60"/>
    </location>
</feature>
<protein>
    <recommendedName>
        <fullName evidence="6">Probable purine permease</fullName>
    </recommendedName>
</protein>
<evidence type="ECO:0000256" key="2">
    <source>
        <dbReference type="ARBA" id="ARBA00022448"/>
    </source>
</evidence>
<feature type="transmembrane region" description="Helical" evidence="6">
    <location>
        <begin position="141"/>
        <end position="159"/>
    </location>
</feature>
<evidence type="ECO:0000256" key="3">
    <source>
        <dbReference type="ARBA" id="ARBA00022692"/>
    </source>
</evidence>
<dbReference type="PANTHER" id="PTHR31376">
    <property type="entry name" value="OS09G0467300 PROTEIN-RELATED"/>
    <property type="match status" value="1"/>
</dbReference>
<dbReference type="GO" id="GO:0005345">
    <property type="term" value="F:purine nucleobase transmembrane transporter activity"/>
    <property type="evidence" value="ECO:0007669"/>
    <property type="project" value="UniProtKB-UniRule"/>
</dbReference>
<keyword evidence="8" id="KW-1185">Reference proteome</keyword>
<dbReference type="AlphaFoldDB" id="A0AA41VJZ5"/>
<dbReference type="Pfam" id="PF16913">
    <property type="entry name" value="PUNUT"/>
    <property type="match status" value="1"/>
</dbReference>
<organism evidence="7 8">
    <name type="scientific">Papaver nudicaule</name>
    <name type="common">Iceland poppy</name>
    <dbReference type="NCBI Taxonomy" id="74823"/>
    <lineage>
        <taxon>Eukaryota</taxon>
        <taxon>Viridiplantae</taxon>
        <taxon>Streptophyta</taxon>
        <taxon>Embryophyta</taxon>
        <taxon>Tracheophyta</taxon>
        <taxon>Spermatophyta</taxon>
        <taxon>Magnoliopsida</taxon>
        <taxon>Ranunculales</taxon>
        <taxon>Papaveraceae</taxon>
        <taxon>Papaveroideae</taxon>
        <taxon>Papaver</taxon>
    </lineage>
</organism>
<keyword evidence="2 6" id="KW-0813">Transport</keyword>
<dbReference type="GO" id="GO:0016020">
    <property type="term" value="C:membrane"/>
    <property type="evidence" value="ECO:0007669"/>
    <property type="project" value="UniProtKB-SubCell"/>
</dbReference>
<gene>
    <name evidence="7" type="ORF">MKW94_003000</name>
</gene>
<evidence type="ECO:0000313" key="7">
    <source>
        <dbReference type="EMBL" id="MCL7042671.1"/>
    </source>
</evidence>
<feature type="transmembrane region" description="Helical" evidence="6">
    <location>
        <begin position="333"/>
        <end position="351"/>
    </location>
</feature>
<evidence type="ECO:0000256" key="5">
    <source>
        <dbReference type="ARBA" id="ARBA00023136"/>
    </source>
</evidence>
<comment type="subcellular location">
    <subcellularLocation>
        <location evidence="6">Membrane</location>
        <topology evidence="6">Multi-pass membrane protein</topology>
    </subcellularLocation>
</comment>
<evidence type="ECO:0000256" key="1">
    <source>
        <dbReference type="ARBA" id="ARBA00006213"/>
    </source>
</evidence>
<feature type="transmembrane region" description="Helical" evidence="6">
    <location>
        <begin position="166"/>
        <end position="185"/>
    </location>
</feature>
<name>A0AA41VJZ5_PAPNU</name>
<evidence type="ECO:0000313" key="8">
    <source>
        <dbReference type="Proteomes" id="UP001177140"/>
    </source>
</evidence>
<feature type="transmembrane region" description="Helical" evidence="6">
    <location>
        <begin position="197"/>
        <end position="219"/>
    </location>
</feature>
<comment type="similarity">
    <text evidence="1 6">Belongs to the purine permeases (TC 2.A.7.14) family.</text>
</comment>
<accession>A0AA41VJZ5</accession>
<keyword evidence="3 6" id="KW-0812">Transmembrane</keyword>
<feature type="transmembrane region" description="Helical" evidence="6">
    <location>
        <begin position="231"/>
        <end position="257"/>
    </location>
</feature>
<dbReference type="InterPro" id="IPR036259">
    <property type="entry name" value="MFS_trans_sf"/>
</dbReference>
<evidence type="ECO:0000256" key="6">
    <source>
        <dbReference type="RuleBase" id="RU368015"/>
    </source>
</evidence>
<dbReference type="Proteomes" id="UP001177140">
    <property type="component" value="Unassembled WGS sequence"/>
</dbReference>
<dbReference type="PANTHER" id="PTHR31376:SF2">
    <property type="entry name" value="PURINE PERMEASE 11-RELATED"/>
    <property type="match status" value="1"/>
</dbReference>
<dbReference type="InterPro" id="IPR030182">
    <property type="entry name" value="PUP_plant"/>
</dbReference>
<sequence>MGVEEEDQTLLHPMLESQEANSSSTAKPVYLGLKRWQWWFLVALNIAFLLVGQTVSTLLGRIYYDQGGNSKWMATLVQTIAFPILFIPLFFIPSSPKSSDPTIKKPSMVVVLSIYIVLGLVIAFNNMLYSVGLLYLPVSTYSLLCATQLAFNAVFSYFLNRQKFTILILNSVVCLTLSVSILAIGSESSESTKVSKGLYILGFISTLGASALYSLLLSLMQLSFDKVFRRMTFAVVLDMQIYTSIVATCACIVGLFVSGEWNGLDEEMNGFKKGKVSYIMVLVWTAVFWQLCSVGVVGLIFVVSSLFSNAISTLALPLIPIVAVITFHDKMDGVKVIAMLMAIWGFATHLYQNYLDDIKLQAKITDSTEPPDTSATS</sequence>
<proteinExistence type="inferred from homology"/>
<feature type="transmembrane region" description="Helical" evidence="6">
    <location>
        <begin position="277"/>
        <end position="303"/>
    </location>
</feature>
<keyword evidence="4 6" id="KW-1133">Transmembrane helix</keyword>
<reference evidence="7" key="1">
    <citation type="submission" date="2022-03" db="EMBL/GenBank/DDBJ databases">
        <title>A functionally conserved STORR gene fusion in Papaver species that diverged 16.8 million years ago.</title>
        <authorList>
            <person name="Catania T."/>
        </authorList>
    </citation>
    <scope>NUCLEOTIDE SEQUENCE</scope>
    <source>
        <strain evidence="7">S-191538</strain>
    </source>
</reference>
<evidence type="ECO:0000256" key="4">
    <source>
        <dbReference type="ARBA" id="ARBA00022989"/>
    </source>
</evidence>
<comment type="caution">
    <text evidence="7">The sequence shown here is derived from an EMBL/GenBank/DDBJ whole genome shotgun (WGS) entry which is preliminary data.</text>
</comment>
<keyword evidence="5 6" id="KW-0472">Membrane</keyword>
<dbReference type="EMBL" id="JAJJMA010237945">
    <property type="protein sequence ID" value="MCL7042671.1"/>
    <property type="molecule type" value="Genomic_DNA"/>
</dbReference>
<feature type="transmembrane region" description="Helical" evidence="6">
    <location>
        <begin position="72"/>
        <end position="92"/>
    </location>
</feature>
<feature type="transmembrane region" description="Helical" evidence="6">
    <location>
        <begin position="112"/>
        <end position="135"/>
    </location>
</feature>
<feature type="transmembrane region" description="Helical" evidence="6">
    <location>
        <begin position="310"/>
        <end position="327"/>
    </location>
</feature>
<dbReference type="GO" id="GO:0015211">
    <property type="term" value="F:purine nucleoside transmembrane transporter activity"/>
    <property type="evidence" value="ECO:0007669"/>
    <property type="project" value="UniProtKB-UniRule"/>
</dbReference>